<evidence type="ECO:0000313" key="2">
    <source>
        <dbReference type="EMBL" id="RPF53892.1"/>
    </source>
</evidence>
<feature type="transmembrane region" description="Helical" evidence="1">
    <location>
        <begin position="39"/>
        <end position="62"/>
    </location>
</feature>
<dbReference type="Proteomes" id="UP000276443">
    <property type="component" value="Unassembled WGS sequence"/>
</dbReference>
<reference evidence="2 3" key="1">
    <citation type="submission" date="2018-11" db="EMBL/GenBank/DDBJ databases">
        <title>Genomic Encyclopedia of Type Strains, Phase IV (KMG-IV): sequencing the most valuable type-strain genomes for metagenomic binning, comparative biology and taxonomic classification.</title>
        <authorList>
            <person name="Goeker M."/>
        </authorList>
    </citation>
    <scope>NUCLEOTIDE SEQUENCE [LARGE SCALE GENOMIC DNA]</scope>
    <source>
        <strain evidence="2 3">DSM 18090</strain>
    </source>
</reference>
<keyword evidence="1" id="KW-1133">Transmembrane helix</keyword>
<organism evidence="2 3">
    <name type="scientific">Aquisalibacillus elongatus</name>
    <dbReference type="NCBI Taxonomy" id="485577"/>
    <lineage>
        <taxon>Bacteria</taxon>
        <taxon>Bacillati</taxon>
        <taxon>Bacillota</taxon>
        <taxon>Bacilli</taxon>
        <taxon>Bacillales</taxon>
        <taxon>Bacillaceae</taxon>
        <taxon>Aquisalibacillus</taxon>
    </lineage>
</organism>
<keyword evidence="3" id="KW-1185">Reference proteome</keyword>
<dbReference type="AlphaFoldDB" id="A0A3N5C393"/>
<keyword evidence="1" id="KW-0812">Transmembrane</keyword>
<proteinExistence type="predicted"/>
<evidence type="ECO:0000256" key="1">
    <source>
        <dbReference type="SAM" id="Phobius"/>
    </source>
</evidence>
<accession>A0A3N5C393</accession>
<dbReference type="EMBL" id="RKRF01000008">
    <property type="protein sequence ID" value="RPF53892.1"/>
    <property type="molecule type" value="Genomic_DNA"/>
</dbReference>
<gene>
    <name evidence="2" type="ORF">EDC24_1076</name>
</gene>
<keyword evidence="1" id="KW-0472">Membrane</keyword>
<evidence type="ECO:0000313" key="3">
    <source>
        <dbReference type="Proteomes" id="UP000276443"/>
    </source>
</evidence>
<feature type="transmembrane region" description="Helical" evidence="1">
    <location>
        <begin position="6"/>
        <end position="27"/>
    </location>
</feature>
<name>A0A3N5C393_9BACI</name>
<comment type="caution">
    <text evidence="2">The sequence shown here is derived from an EMBL/GenBank/DDBJ whole genome shotgun (WGS) entry which is preliminary data.</text>
</comment>
<protein>
    <submittedName>
        <fullName evidence="2">Uncharacterized protein</fullName>
    </submittedName>
</protein>
<sequence>MVFFMYVVMFFAPILSIIFCINLIDIIKKTHREEATAINTFWVISSFTLLIWSIGMVAMAGVY</sequence>